<dbReference type="Pfam" id="PF00881">
    <property type="entry name" value="Nitroreductase"/>
    <property type="match status" value="1"/>
</dbReference>
<organism evidence="6">
    <name type="scientific">bioreactor metagenome</name>
    <dbReference type="NCBI Taxonomy" id="1076179"/>
    <lineage>
        <taxon>unclassified sequences</taxon>
        <taxon>metagenomes</taxon>
        <taxon>ecological metagenomes</taxon>
    </lineage>
</organism>
<dbReference type="AlphaFoldDB" id="A0A645AXG1"/>
<reference evidence="6" key="1">
    <citation type="submission" date="2019-08" db="EMBL/GenBank/DDBJ databases">
        <authorList>
            <person name="Kucharzyk K."/>
            <person name="Murdoch R.W."/>
            <person name="Higgins S."/>
            <person name="Loffler F."/>
        </authorList>
    </citation>
    <scope>NUCLEOTIDE SEQUENCE</scope>
</reference>
<evidence type="ECO:0000256" key="4">
    <source>
        <dbReference type="SAM" id="Phobius"/>
    </source>
</evidence>
<evidence type="ECO:0000256" key="2">
    <source>
        <dbReference type="ARBA" id="ARBA00022643"/>
    </source>
</evidence>
<feature type="domain" description="Nitroreductase" evidence="5">
    <location>
        <begin position="111"/>
        <end position="269"/>
    </location>
</feature>
<name>A0A645AXG1_9ZZZZ</name>
<keyword evidence="4" id="KW-0812">Transmembrane</keyword>
<dbReference type="EC" id="2.4.2.53" evidence="6"/>
<proteinExistence type="predicted"/>
<dbReference type="EMBL" id="VSSQ01015343">
    <property type="protein sequence ID" value="MPM55593.1"/>
    <property type="molecule type" value="Genomic_DNA"/>
</dbReference>
<gene>
    <name evidence="6" type="primary">arnC_46</name>
    <name evidence="6" type="ORF">SDC9_102390</name>
</gene>
<dbReference type="PANTHER" id="PTHR23026:SF90">
    <property type="entry name" value="IODOTYROSINE DEIODINASE 1"/>
    <property type="match status" value="1"/>
</dbReference>
<feature type="transmembrane region" description="Helical" evidence="4">
    <location>
        <begin position="20"/>
        <end position="44"/>
    </location>
</feature>
<dbReference type="GO" id="GO:0016491">
    <property type="term" value="F:oxidoreductase activity"/>
    <property type="evidence" value="ECO:0007669"/>
    <property type="project" value="UniProtKB-KW"/>
</dbReference>
<accession>A0A645AXG1</accession>
<keyword evidence="4" id="KW-1133">Transmembrane helix</keyword>
<feature type="transmembrane region" description="Helical" evidence="4">
    <location>
        <begin position="56"/>
        <end position="75"/>
    </location>
</feature>
<dbReference type="Gene3D" id="3.40.109.10">
    <property type="entry name" value="NADH Oxidase"/>
    <property type="match status" value="1"/>
</dbReference>
<evidence type="ECO:0000313" key="6">
    <source>
        <dbReference type="EMBL" id="MPM55593.1"/>
    </source>
</evidence>
<keyword evidence="2" id="KW-0288">FMN</keyword>
<keyword evidence="6" id="KW-0808">Transferase</keyword>
<dbReference type="SUPFAM" id="SSF55469">
    <property type="entry name" value="FMN-dependent nitroreductase-like"/>
    <property type="match status" value="1"/>
</dbReference>
<protein>
    <submittedName>
        <fullName evidence="6">Undecaprenyl-phosphate 4-deoxy-4-formamido-L-arabinose transferase</fullName>
        <ecNumber evidence="6">2.4.2.53</ecNumber>
    </submittedName>
</protein>
<evidence type="ECO:0000256" key="1">
    <source>
        <dbReference type="ARBA" id="ARBA00022630"/>
    </source>
</evidence>
<keyword evidence="4" id="KW-0472">Membrane</keyword>
<dbReference type="InterPro" id="IPR050627">
    <property type="entry name" value="Nitroreductase/BluB"/>
</dbReference>
<dbReference type="InterPro" id="IPR029479">
    <property type="entry name" value="Nitroreductase"/>
</dbReference>
<dbReference type="GO" id="GO:0099621">
    <property type="term" value="F:undecaprenyl-phosphate 4-deoxy-4-formamido-L-arabinose transferase activity"/>
    <property type="evidence" value="ECO:0007669"/>
    <property type="project" value="UniProtKB-EC"/>
</dbReference>
<evidence type="ECO:0000259" key="5">
    <source>
        <dbReference type="Pfam" id="PF00881"/>
    </source>
</evidence>
<keyword evidence="3" id="KW-0560">Oxidoreductase</keyword>
<evidence type="ECO:0000256" key="3">
    <source>
        <dbReference type="ARBA" id="ARBA00023002"/>
    </source>
</evidence>
<keyword evidence="6" id="KW-0328">Glycosyltransferase</keyword>
<dbReference type="PANTHER" id="PTHR23026">
    <property type="entry name" value="NADPH NITROREDUCTASE"/>
    <property type="match status" value="1"/>
</dbReference>
<comment type="caution">
    <text evidence="6">The sequence shown here is derived from an EMBL/GenBank/DDBJ whole genome shotgun (WGS) entry which is preliminary data.</text>
</comment>
<sequence length="289" mass="31344">MLSFAWDGITSFSVKPLRAVTVTGAAIACVSFAAIIVLFILMLCGIKISGWTAASVWLACGILMLSTGLVGEYVGKIYSEVKSRPRFFIETVLESASISADTADNDIIRAILSRRSVRKYTSDPVGHELLAKIVECGKFAATAKGIQPWFFSVVESRRILDAISEANRMVMLDSSDENMRKRASEPNFDSFRGAPCAIIVSGMKDNSYSEADCANACENMLIAAESIGLSTCYIASFKTAFESEAGASITKLLKIPDGYSPRFAVAVGYGCENLGERAPRRENITEYIK</sequence>
<dbReference type="InterPro" id="IPR000415">
    <property type="entry name" value="Nitroreductase-like"/>
</dbReference>
<keyword evidence="1" id="KW-0285">Flavoprotein</keyword>